<keyword evidence="3" id="KW-0966">Cell projection</keyword>
<dbReference type="CDD" id="cd17470">
    <property type="entry name" value="T3SS_Flik_C"/>
    <property type="match status" value="1"/>
</dbReference>
<evidence type="ECO:0000259" key="2">
    <source>
        <dbReference type="Pfam" id="PF02120"/>
    </source>
</evidence>
<dbReference type="InterPro" id="IPR038610">
    <property type="entry name" value="FliK-like_C_sf"/>
</dbReference>
<evidence type="ECO:0000313" key="4">
    <source>
        <dbReference type="Proteomes" id="UP000718593"/>
    </source>
</evidence>
<dbReference type="InterPro" id="IPR021136">
    <property type="entry name" value="Flagellar_hook_control-like_C"/>
</dbReference>
<accession>A0A930BWL9</accession>
<reference evidence="3" key="1">
    <citation type="submission" date="2020-04" db="EMBL/GenBank/DDBJ databases">
        <title>Deep metagenomics examines the oral microbiome during advanced dental caries in children, revealing novel taxa and co-occurrences with host molecules.</title>
        <authorList>
            <person name="Baker J.L."/>
            <person name="Morton J.T."/>
            <person name="Dinis M."/>
            <person name="Alvarez R."/>
            <person name="Tran N.C."/>
            <person name="Knight R."/>
            <person name="Edlund A."/>
        </authorList>
    </citation>
    <scope>NUCLEOTIDE SEQUENCE</scope>
    <source>
        <strain evidence="3">JCVI_32_bin.24</strain>
    </source>
</reference>
<evidence type="ECO:0000313" key="3">
    <source>
        <dbReference type="EMBL" id="MBF1165328.1"/>
    </source>
</evidence>
<feature type="region of interest" description="Disordered" evidence="1">
    <location>
        <begin position="49"/>
        <end position="78"/>
    </location>
</feature>
<keyword evidence="3" id="KW-0282">Flagellum</keyword>
<sequence>MGLSVISAIAPPVNTTSANLTSEATGALPGSFAALLSGQTLASLLAPAASSPGLPGKAGLDGEERGSGEALMTDPATNPIDPAALVALLGNPQVQPTISTRPTIGQEQPSANDALTQDAGLSSPQLDNDRRGDTQRDTPLTASLTALDERPSAGLSGATDRAQRADAANIAAPGEQVTPASPFQVNLSAAQQTRESPTSQPASIAAPLHSQAWPQQFGEKLVWMVKNDQQTAQINLNPPQLGPLQITLNLSGDQATAVFASPHAEVRQAIESSLPQLRDMLSASGIALGDANVGANLAQQNQNNAFQPPNRAQSTLENAILPANDNAPVAGTATPLHHGRGLVDLFA</sequence>
<protein>
    <submittedName>
        <fullName evidence="3">Flagellar hook-length control protein FliK</fullName>
    </submittedName>
</protein>
<feature type="compositionally biased region" description="Low complexity" evidence="1">
    <location>
        <begin position="49"/>
        <end position="58"/>
    </location>
</feature>
<feature type="compositionally biased region" description="Basic and acidic residues" evidence="1">
    <location>
        <begin position="127"/>
        <end position="136"/>
    </location>
</feature>
<feature type="region of interest" description="Disordered" evidence="1">
    <location>
        <begin position="96"/>
        <end position="165"/>
    </location>
</feature>
<dbReference type="AlphaFoldDB" id="A0A930BWL9"/>
<dbReference type="EMBL" id="JABZMI010000185">
    <property type="protein sequence ID" value="MBF1165328.1"/>
    <property type="molecule type" value="Genomic_DNA"/>
</dbReference>
<keyword evidence="3" id="KW-0969">Cilium</keyword>
<organism evidence="3 4">
    <name type="scientific">Dechloromonas agitata</name>
    <dbReference type="NCBI Taxonomy" id="73030"/>
    <lineage>
        <taxon>Bacteria</taxon>
        <taxon>Pseudomonadati</taxon>
        <taxon>Pseudomonadota</taxon>
        <taxon>Betaproteobacteria</taxon>
        <taxon>Rhodocyclales</taxon>
        <taxon>Azonexaceae</taxon>
        <taxon>Dechloromonas</taxon>
    </lineage>
</organism>
<dbReference type="InterPro" id="IPR052563">
    <property type="entry name" value="FliK"/>
</dbReference>
<proteinExistence type="predicted"/>
<name>A0A930BWL9_9RHOO</name>
<evidence type="ECO:0000256" key="1">
    <source>
        <dbReference type="SAM" id="MobiDB-lite"/>
    </source>
</evidence>
<dbReference type="PANTHER" id="PTHR37533:SF2">
    <property type="entry name" value="FLAGELLAR HOOK-LENGTH CONTROL PROTEIN"/>
    <property type="match status" value="1"/>
</dbReference>
<dbReference type="Proteomes" id="UP000718593">
    <property type="component" value="Unassembled WGS sequence"/>
</dbReference>
<feature type="compositionally biased region" description="Polar residues" evidence="1">
    <location>
        <begin position="96"/>
        <end position="126"/>
    </location>
</feature>
<gene>
    <name evidence="3" type="ORF">HXL68_09820</name>
</gene>
<dbReference type="PANTHER" id="PTHR37533">
    <property type="entry name" value="FLAGELLAR HOOK-LENGTH CONTROL PROTEIN"/>
    <property type="match status" value="1"/>
</dbReference>
<dbReference type="Gene3D" id="3.30.750.140">
    <property type="match status" value="1"/>
</dbReference>
<comment type="caution">
    <text evidence="3">The sequence shown here is derived from an EMBL/GenBank/DDBJ whole genome shotgun (WGS) entry which is preliminary data.</text>
</comment>
<dbReference type="Pfam" id="PF02120">
    <property type="entry name" value="Flg_hook"/>
    <property type="match status" value="1"/>
</dbReference>
<feature type="domain" description="Flagellar hook-length control protein-like C-terminal" evidence="2">
    <location>
        <begin position="219"/>
        <end position="301"/>
    </location>
</feature>